<dbReference type="EMBL" id="JAAIUW010000006">
    <property type="protein sequence ID" value="KAF7825927.1"/>
    <property type="molecule type" value="Genomic_DNA"/>
</dbReference>
<proteinExistence type="predicted"/>
<organism evidence="1 2">
    <name type="scientific">Senna tora</name>
    <dbReference type="NCBI Taxonomy" id="362788"/>
    <lineage>
        <taxon>Eukaryota</taxon>
        <taxon>Viridiplantae</taxon>
        <taxon>Streptophyta</taxon>
        <taxon>Embryophyta</taxon>
        <taxon>Tracheophyta</taxon>
        <taxon>Spermatophyta</taxon>
        <taxon>Magnoliopsida</taxon>
        <taxon>eudicotyledons</taxon>
        <taxon>Gunneridae</taxon>
        <taxon>Pentapetalae</taxon>
        <taxon>rosids</taxon>
        <taxon>fabids</taxon>
        <taxon>Fabales</taxon>
        <taxon>Fabaceae</taxon>
        <taxon>Caesalpinioideae</taxon>
        <taxon>Cassia clade</taxon>
        <taxon>Senna</taxon>
    </lineage>
</organism>
<reference evidence="1" key="1">
    <citation type="submission" date="2020-09" db="EMBL/GenBank/DDBJ databases">
        <title>Genome-Enabled Discovery of Anthraquinone Biosynthesis in Senna tora.</title>
        <authorList>
            <person name="Kang S.-H."/>
            <person name="Pandey R.P."/>
            <person name="Lee C.-M."/>
            <person name="Sim J.-S."/>
            <person name="Jeong J.-T."/>
            <person name="Choi B.-S."/>
            <person name="Jung M."/>
            <person name="Ginzburg D."/>
            <person name="Zhao K."/>
            <person name="Won S.Y."/>
            <person name="Oh T.-J."/>
            <person name="Yu Y."/>
            <person name="Kim N.-H."/>
            <person name="Lee O.R."/>
            <person name="Lee T.-H."/>
            <person name="Bashyal P."/>
            <person name="Kim T.-S."/>
            <person name="Lee W.-H."/>
            <person name="Kawkins C."/>
            <person name="Kim C.-K."/>
            <person name="Kim J.S."/>
            <person name="Ahn B.O."/>
            <person name="Rhee S.Y."/>
            <person name="Sohng J.K."/>
        </authorList>
    </citation>
    <scope>NUCLEOTIDE SEQUENCE</scope>
    <source>
        <tissue evidence="1">Leaf</tissue>
    </source>
</reference>
<evidence type="ECO:0000313" key="1">
    <source>
        <dbReference type="EMBL" id="KAF7825927.1"/>
    </source>
</evidence>
<dbReference type="AlphaFoldDB" id="A0A834TR90"/>
<dbReference type="Proteomes" id="UP000634136">
    <property type="component" value="Unassembled WGS sequence"/>
</dbReference>
<dbReference type="OrthoDB" id="1432805at2759"/>
<sequence length="357" mass="39221">MSSSSSSSLVSIDEPNPSVLSHILDELPRLQSLCMTCGSDSQLTQGVERILSTLYAANSTELETISSQSSSSSSNMAIMETEGDALLSVCCSSQVHKLASKNSLGCFLLQVGRSDQVTNTLTQSIISQVQKFTTTNRGYGDCSDLPGDNYPKWVTFNGKGPSVLFQVPQVSNCTLRRMILCIIYSSCSGYHDTTKVINGSNNNIINNVLIINHSKKTIKLYKRETLASSDDDGDCERILSSFQPCEKVEIYVVSGFGLILKKTSVYLIYGESSSSSEGKLLLEFSHEVDHDEFASISNIGDENECVNPARTTMSKAVFFRVSPYPQTTITSTLSPGSRFERVRDLHLRWSLACRAEW</sequence>
<name>A0A834TR90_9FABA</name>
<gene>
    <name evidence="1" type="ORF">G2W53_017091</name>
</gene>
<evidence type="ECO:0000313" key="2">
    <source>
        <dbReference type="Proteomes" id="UP000634136"/>
    </source>
</evidence>
<comment type="caution">
    <text evidence="1">The sequence shown here is derived from an EMBL/GenBank/DDBJ whole genome shotgun (WGS) entry which is preliminary data.</text>
</comment>
<keyword evidence="2" id="KW-1185">Reference proteome</keyword>
<accession>A0A834TR90</accession>
<protein>
    <submittedName>
        <fullName evidence="1">TMV resistance protein N-like isoform X2</fullName>
    </submittedName>
</protein>